<keyword evidence="4" id="KW-0843">Virulence</keyword>
<protein>
    <recommendedName>
        <fullName evidence="5">VENN motif-containing domain-containing protein</fullName>
    </recommendedName>
</protein>
<dbReference type="Proteomes" id="UP000269923">
    <property type="component" value="Unassembled WGS sequence"/>
</dbReference>
<proteinExistence type="predicted"/>
<evidence type="ECO:0000256" key="4">
    <source>
        <dbReference type="ARBA" id="ARBA00023026"/>
    </source>
</evidence>
<organism evidence="6 7">
    <name type="scientific">Conchiformibius steedae</name>
    <dbReference type="NCBI Taxonomy" id="153493"/>
    <lineage>
        <taxon>Bacteria</taxon>
        <taxon>Pseudomonadati</taxon>
        <taxon>Pseudomonadota</taxon>
        <taxon>Betaproteobacteria</taxon>
        <taxon>Neisseriales</taxon>
        <taxon>Neisseriaceae</taxon>
        <taxon>Conchiformibius</taxon>
    </lineage>
</organism>
<dbReference type="InterPro" id="IPR006914">
    <property type="entry name" value="VENN_dom"/>
</dbReference>
<name>A0A3P2A317_9NEIS</name>
<dbReference type="Pfam" id="PF04829">
    <property type="entry name" value="PT-VENN"/>
    <property type="match status" value="1"/>
</dbReference>
<evidence type="ECO:0000313" key="7">
    <source>
        <dbReference type="Proteomes" id="UP000269923"/>
    </source>
</evidence>
<keyword evidence="2" id="KW-0800">Toxin</keyword>
<feature type="non-terminal residue" evidence="6">
    <location>
        <position position="1"/>
    </location>
</feature>
<feature type="domain" description="VENN motif-containing" evidence="5">
    <location>
        <begin position="58"/>
        <end position="103"/>
    </location>
</feature>
<comment type="subcellular location">
    <subcellularLocation>
        <location evidence="1">Target cell</location>
        <location evidence="1">Target cell cytoplasm</location>
    </subcellularLocation>
</comment>
<dbReference type="RefSeq" id="WP_185711740.1">
    <property type="nucleotide sequence ID" value="NZ_RQYC01000041.1"/>
</dbReference>
<evidence type="ECO:0000313" key="6">
    <source>
        <dbReference type="EMBL" id="RRD88650.1"/>
    </source>
</evidence>
<evidence type="ECO:0000256" key="3">
    <source>
        <dbReference type="ARBA" id="ARBA00022913"/>
    </source>
</evidence>
<dbReference type="EMBL" id="RQYC01000041">
    <property type="protein sequence ID" value="RRD88650.1"/>
    <property type="molecule type" value="Genomic_DNA"/>
</dbReference>
<gene>
    <name evidence="6" type="ORF">EII21_11150</name>
</gene>
<keyword evidence="7" id="KW-1185">Reference proteome</keyword>
<dbReference type="GO" id="GO:0090729">
    <property type="term" value="F:toxin activity"/>
    <property type="evidence" value="ECO:0007669"/>
    <property type="project" value="UniProtKB-KW"/>
</dbReference>
<keyword evidence="3" id="KW-1266">Target cell cytoplasm</keyword>
<dbReference type="AlphaFoldDB" id="A0A3P2A317"/>
<comment type="caution">
    <text evidence="6">The sequence shown here is derived from an EMBL/GenBank/DDBJ whole genome shotgun (WGS) entry which is preliminary data.</text>
</comment>
<reference evidence="6 7" key="1">
    <citation type="submission" date="2018-11" db="EMBL/GenBank/DDBJ databases">
        <title>Genomes From Bacteria Associated with the Canine Oral Cavity: a Test Case for Automated Genome-Based Taxonomic Assignment.</title>
        <authorList>
            <person name="Coil D.A."/>
            <person name="Jospin G."/>
            <person name="Darling A.E."/>
            <person name="Wallis C."/>
            <person name="Davis I.J."/>
            <person name="Harris S."/>
            <person name="Eisen J.A."/>
            <person name="Holcombe L.J."/>
            <person name="O'Flynn C."/>
        </authorList>
    </citation>
    <scope>NUCLEOTIDE SEQUENCE [LARGE SCALE GENOMIC DNA]</scope>
    <source>
        <strain evidence="6 7">COT-280</strain>
    </source>
</reference>
<accession>A0A3P2A317</accession>
<evidence type="ECO:0000256" key="2">
    <source>
        <dbReference type="ARBA" id="ARBA00022656"/>
    </source>
</evidence>
<evidence type="ECO:0000259" key="5">
    <source>
        <dbReference type="Pfam" id="PF04829"/>
    </source>
</evidence>
<sequence>WLAAHGALGAITAQANGGNAGAGALSAAGAELVVSIAAEKMFGDKALDENGKFNAALLNEGEKKQLSALGAATGAALGLAAGGNSHNAQTGGVVAQNAVENNAVDLKDGKSYSIKYADTVNNRERYSEHVLLNEEIKRKSEDFTRQAYNCNSISSCEYWLNRFNALYVQYNKAMKPLSASKDKYKQQQHYFLVTQAHELLNSDIRKVKERLDIYKREEANKPSRQADYSVDRQAPERIGVYMLNGVRTKGVANDGRFAAGLKNTKIREDYYAVHTGPVSTYIPARDPSNIMVGIPYSEDIFPHVLDTSLYKTAIGAGTGYLKDMYSNKTLRLPTSQGVKGAVGSYLKGGSVNAGYIIYPSSETRNKLNEYYTKKREQLVRQGVYDPNPKLHYSQELDNIWKEETNNFLPGGSSTVSIGAYGANIKLIRTTGGAIGVEFGAGTPDASVSHGTTYKLKKDNGNKK</sequence>
<evidence type="ECO:0000256" key="1">
    <source>
        <dbReference type="ARBA" id="ARBA00004219"/>
    </source>
</evidence>